<dbReference type="InterPro" id="IPR005046">
    <property type="entry name" value="DUF285"/>
</dbReference>
<evidence type="ECO:0000313" key="2">
    <source>
        <dbReference type="EMBL" id="RDU70299.1"/>
    </source>
</evidence>
<protein>
    <recommendedName>
        <fullName evidence="4">BspA family leucine-rich repeat surface protein</fullName>
    </recommendedName>
</protein>
<evidence type="ECO:0000256" key="1">
    <source>
        <dbReference type="SAM" id="MobiDB-lite"/>
    </source>
</evidence>
<accession>A0A3D8IYF9</accession>
<evidence type="ECO:0008006" key="4">
    <source>
        <dbReference type="Google" id="ProtNLM"/>
    </source>
</evidence>
<comment type="caution">
    <text evidence="2">The sequence shown here is derived from an EMBL/GenBank/DDBJ whole genome shotgun (WGS) entry which is preliminary data.</text>
</comment>
<dbReference type="Proteomes" id="UP000257045">
    <property type="component" value="Unassembled WGS sequence"/>
</dbReference>
<dbReference type="AlphaFoldDB" id="A0A3D8IYF9"/>
<evidence type="ECO:0000313" key="3">
    <source>
        <dbReference type="Proteomes" id="UP000257045"/>
    </source>
</evidence>
<sequence>MKKIAIGILMLFLWANLSLASGVFDLFIKKDNTQEMIREQRRIERERAREERRMREEQRNSYQANQTYTPQSKKELIALLRKPKIPLQNIDVSQIKDMSYLFDEDYGRSDLSGIEDWDVRAKKMSFMFSSSSIAKLPKWYIEFILKHPTYTPQSREELEQILRDGRVNLAEIDVAKIQDFSYLFKNSRRDLLGIEFWDMSGAESLEGMFEGFSGRGLEVIKAWNPRGVKNMKALFVGSNIEKYPLWYVEFAKKNPTFRPKTKDELAKILKQYQNELVGYGKVNGVAVRYMALPLIEIDVSEIKDLSYVFCSSKRIEKCESRVEDFRGIEYWDVSGVENLERVFMGSKINADLSAWKVGKVKNFYEAFAETPFNQNISDWEVSKEANVERVFFDSELEREDKIPAWAE</sequence>
<name>A0A3D8IYF9_9HELI</name>
<dbReference type="RefSeq" id="WP_115569846.1">
    <property type="nucleotide sequence ID" value="NZ_NXLV01000011.1"/>
</dbReference>
<dbReference type="Pfam" id="PF03382">
    <property type="entry name" value="DUF285"/>
    <property type="match status" value="3"/>
</dbReference>
<feature type="region of interest" description="Disordered" evidence="1">
    <location>
        <begin position="47"/>
        <end position="67"/>
    </location>
</feature>
<dbReference type="OrthoDB" id="5354002at2"/>
<proteinExistence type="predicted"/>
<reference evidence="2 3" key="1">
    <citation type="submission" date="2018-04" db="EMBL/GenBank/DDBJ databases">
        <title>Novel Campyloabacter and Helicobacter Species and Strains.</title>
        <authorList>
            <person name="Mannion A.J."/>
            <person name="Shen Z."/>
            <person name="Fox J.G."/>
        </authorList>
    </citation>
    <scope>NUCLEOTIDE SEQUENCE [LARGE SCALE GENOMIC DNA]</scope>
    <source>
        <strain evidence="2 3">MIT 04-9366</strain>
    </source>
</reference>
<keyword evidence="3" id="KW-1185">Reference proteome</keyword>
<organism evidence="2 3">
    <name type="scientific">Helicobacter brantae</name>
    <dbReference type="NCBI Taxonomy" id="375927"/>
    <lineage>
        <taxon>Bacteria</taxon>
        <taxon>Pseudomonadati</taxon>
        <taxon>Campylobacterota</taxon>
        <taxon>Epsilonproteobacteria</taxon>
        <taxon>Campylobacterales</taxon>
        <taxon>Helicobacteraceae</taxon>
        <taxon>Helicobacter</taxon>
    </lineage>
</organism>
<feature type="compositionally biased region" description="Basic and acidic residues" evidence="1">
    <location>
        <begin position="47"/>
        <end position="59"/>
    </location>
</feature>
<gene>
    <name evidence="2" type="ORF">CQA58_06130</name>
</gene>
<dbReference type="EMBL" id="NXLV01000011">
    <property type="protein sequence ID" value="RDU70299.1"/>
    <property type="molecule type" value="Genomic_DNA"/>
</dbReference>